<name>A0A8H6CNU7_9LECA</name>
<sequence length="163" mass="18143">MQVAKCVYFTAHLQLCAPVLTTSLRLPTSSPALFSSETFNVTHEFLLNSSKELERPASSSQILKFNDYGAQIIADYDVYSSLQSAARDVTTHASEEVVGWRERQYGSVDVRLLPHPGPSMTWGMWKEAIRAIAQFVTHYQSLDMDFDVVQARLVVGTGVLTVV</sequence>
<dbReference type="RefSeq" id="XP_037155151.1">
    <property type="nucleotide sequence ID" value="XM_037299150.1"/>
</dbReference>
<dbReference type="Proteomes" id="UP000593566">
    <property type="component" value="Unassembled WGS sequence"/>
</dbReference>
<accession>A0A8H6CNU7</accession>
<proteinExistence type="predicted"/>
<keyword evidence="2" id="KW-1185">Reference proteome</keyword>
<evidence type="ECO:0000313" key="1">
    <source>
        <dbReference type="EMBL" id="KAF6226842.1"/>
    </source>
</evidence>
<dbReference type="EMBL" id="JACCJB010000005">
    <property type="protein sequence ID" value="KAF6226842.1"/>
    <property type="molecule type" value="Genomic_DNA"/>
</dbReference>
<protein>
    <submittedName>
        <fullName evidence="1">Uncharacterized protein</fullName>
    </submittedName>
</protein>
<comment type="caution">
    <text evidence="1">The sequence shown here is derived from an EMBL/GenBank/DDBJ whole genome shotgun (WGS) entry which is preliminary data.</text>
</comment>
<reference evidence="1 2" key="1">
    <citation type="journal article" date="2020" name="Genomics">
        <title>Complete, high-quality genomes from long-read metagenomic sequencing of two wolf lichen thalli reveals enigmatic genome architecture.</title>
        <authorList>
            <person name="McKenzie S.K."/>
            <person name="Walston R.F."/>
            <person name="Allen J.L."/>
        </authorList>
    </citation>
    <scope>NUCLEOTIDE SEQUENCE [LARGE SCALE GENOMIC DNA]</scope>
    <source>
        <strain evidence="1">WasteWater1</strain>
    </source>
</reference>
<organism evidence="1 2">
    <name type="scientific">Letharia lupina</name>
    <dbReference type="NCBI Taxonomy" id="560253"/>
    <lineage>
        <taxon>Eukaryota</taxon>
        <taxon>Fungi</taxon>
        <taxon>Dikarya</taxon>
        <taxon>Ascomycota</taxon>
        <taxon>Pezizomycotina</taxon>
        <taxon>Lecanoromycetes</taxon>
        <taxon>OSLEUM clade</taxon>
        <taxon>Lecanoromycetidae</taxon>
        <taxon>Lecanorales</taxon>
        <taxon>Lecanorineae</taxon>
        <taxon>Parmeliaceae</taxon>
        <taxon>Letharia</taxon>
    </lineage>
</organism>
<gene>
    <name evidence="1" type="ORF">HO133_008283</name>
</gene>
<dbReference type="AlphaFoldDB" id="A0A8H6CNU7"/>
<evidence type="ECO:0000313" key="2">
    <source>
        <dbReference type="Proteomes" id="UP000593566"/>
    </source>
</evidence>
<dbReference type="GeneID" id="59336680"/>